<gene>
    <name evidence="1" type="primary">Cni-C24H11.5</name>
    <name evidence="1" type="synonym">Cnig_chr_III.g9816</name>
    <name evidence="1" type="ORF">B9Z55_009816</name>
</gene>
<dbReference type="AlphaFoldDB" id="A0A2G5UTQ1"/>
<accession>A0A2G5UTQ1</accession>
<sequence length="88" mass="9819">MSSSNEQEEQNRRAVLRARYLSFLQKAANKPATVEMCEKTKVTATIKAFQLSSDHVIVENLSTPIGVLDRAVLRSSDIVKINLENNNS</sequence>
<reference evidence="2" key="1">
    <citation type="submission" date="2017-10" db="EMBL/GenBank/DDBJ databases">
        <title>Rapid genome shrinkage in a self-fertile nematode reveals novel sperm competition proteins.</title>
        <authorList>
            <person name="Yin D."/>
            <person name="Schwarz E.M."/>
            <person name="Thomas C.G."/>
            <person name="Felde R.L."/>
            <person name="Korf I.F."/>
            <person name="Cutter A.D."/>
            <person name="Schartner C.M."/>
            <person name="Ralston E.J."/>
            <person name="Meyer B.J."/>
            <person name="Haag E.S."/>
        </authorList>
    </citation>
    <scope>NUCLEOTIDE SEQUENCE [LARGE SCALE GENOMIC DNA]</scope>
    <source>
        <strain evidence="2">JU1422</strain>
    </source>
</reference>
<organism evidence="1 2">
    <name type="scientific">Caenorhabditis nigoni</name>
    <dbReference type="NCBI Taxonomy" id="1611254"/>
    <lineage>
        <taxon>Eukaryota</taxon>
        <taxon>Metazoa</taxon>
        <taxon>Ecdysozoa</taxon>
        <taxon>Nematoda</taxon>
        <taxon>Chromadorea</taxon>
        <taxon>Rhabditida</taxon>
        <taxon>Rhabditina</taxon>
        <taxon>Rhabditomorpha</taxon>
        <taxon>Rhabditoidea</taxon>
        <taxon>Rhabditidae</taxon>
        <taxon>Peloderinae</taxon>
        <taxon>Caenorhabditis</taxon>
    </lineage>
</organism>
<dbReference type="InterPro" id="IPR020338">
    <property type="entry name" value="SMN_gemin7"/>
</dbReference>
<dbReference type="OrthoDB" id="70763at2759"/>
<protein>
    <recommendedName>
        <fullName evidence="3">Gem-associated protein 7</fullName>
    </recommendedName>
</protein>
<evidence type="ECO:0000313" key="1">
    <source>
        <dbReference type="EMBL" id="PIC42889.1"/>
    </source>
</evidence>
<dbReference type="GO" id="GO:0000387">
    <property type="term" value="P:spliceosomal snRNP assembly"/>
    <property type="evidence" value="ECO:0007669"/>
    <property type="project" value="TreeGrafter"/>
</dbReference>
<dbReference type="Pfam" id="PF11095">
    <property type="entry name" value="Gemin7"/>
    <property type="match status" value="1"/>
</dbReference>
<evidence type="ECO:0000313" key="2">
    <source>
        <dbReference type="Proteomes" id="UP000230233"/>
    </source>
</evidence>
<name>A0A2G5UTQ1_9PELO</name>
<dbReference type="GO" id="GO:0034719">
    <property type="term" value="C:SMN-Sm protein complex"/>
    <property type="evidence" value="ECO:0007669"/>
    <property type="project" value="InterPro"/>
</dbReference>
<keyword evidence="2" id="KW-1185">Reference proteome</keyword>
<dbReference type="PANTHER" id="PTHR14679">
    <property type="entry name" value="GEM-ASSOCIATED PROTEIN 7"/>
    <property type="match status" value="1"/>
</dbReference>
<proteinExistence type="predicted"/>
<dbReference type="Gene3D" id="2.30.30.100">
    <property type="match status" value="1"/>
</dbReference>
<comment type="caution">
    <text evidence="1">The sequence shown here is derived from an EMBL/GenBank/DDBJ whole genome shotgun (WGS) entry which is preliminary data.</text>
</comment>
<dbReference type="PANTHER" id="PTHR14679:SF1">
    <property type="entry name" value="GEM-ASSOCIATED PROTEIN 7"/>
    <property type="match status" value="1"/>
</dbReference>
<dbReference type="EMBL" id="PDUG01000003">
    <property type="protein sequence ID" value="PIC42889.1"/>
    <property type="molecule type" value="Genomic_DNA"/>
</dbReference>
<dbReference type="Proteomes" id="UP000230233">
    <property type="component" value="Chromosome III"/>
</dbReference>
<evidence type="ECO:0008006" key="3">
    <source>
        <dbReference type="Google" id="ProtNLM"/>
    </source>
</evidence>